<evidence type="ECO:0000313" key="2">
    <source>
        <dbReference type="EMBL" id="RDB25363.1"/>
    </source>
</evidence>
<evidence type="ECO:0000313" key="3">
    <source>
        <dbReference type="Proteomes" id="UP000076154"/>
    </source>
</evidence>
<comment type="caution">
    <text evidence="2">The sequence shown here is derived from an EMBL/GenBank/DDBJ whole genome shotgun (WGS) entry which is preliminary data.</text>
</comment>
<proteinExistence type="predicted"/>
<keyword evidence="3" id="KW-1185">Reference proteome</keyword>
<evidence type="ECO:0000256" key="1">
    <source>
        <dbReference type="SAM" id="MobiDB-lite"/>
    </source>
</evidence>
<feature type="region of interest" description="Disordered" evidence="1">
    <location>
        <begin position="150"/>
        <end position="190"/>
    </location>
</feature>
<organism evidence="2 3">
    <name type="scientific">Hypsizygus marmoreus</name>
    <name type="common">White beech mushroom</name>
    <name type="synonym">Agaricus marmoreus</name>
    <dbReference type="NCBI Taxonomy" id="39966"/>
    <lineage>
        <taxon>Eukaryota</taxon>
        <taxon>Fungi</taxon>
        <taxon>Dikarya</taxon>
        <taxon>Basidiomycota</taxon>
        <taxon>Agaricomycotina</taxon>
        <taxon>Agaricomycetes</taxon>
        <taxon>Agaricomycetidae</taxon>
        <taxon>Agaricales</taxon>
        <taxon>Tricholomatineae</taxon>
        <taxon>Lyophyllaceae</taxon>
        <taxon>Hypsizygus</taxon>
    </lineage>
</organism>
<accession>A0A369K0G1</accession>
<dbReference type="InParanoid" id="A0A369K0G1"/>
<feature type="compositionally biased region" description="Polar residues" evidence="1">
    <location>
        <begin position="150"/>
        <end position="184"/>
    </location>
</feature>
<dbReference type="EMBL" id="LUEZ02000041">
    <property type="protein sequence ID" value="RDB25363.1"/>
    <property type="molecule type" value="Genomic_DNA"/>
</dbReference>
<dbReference type="Proteomes" id="UP000076154">
    <property type="component" value="Unassembled WGS sequence"/>
</dbReference>
<name>A0A369K0G1_HYPMA</name>
<dbReference type="AlphaFoldDB" id="A0A369K0G1"/>
<protein>
    <submittedName>
        <fullName evidence="2">Uncharacterized protein</fullName>
    </submittedName>
</protein>
<dbReference type="OrthoDB" id="3050907at2759"/>
<reference evidence="2" key="1">
    <citation type="submission" date="2018-04" db="EMBL/GenBank/DDBJ databases">
        <title>Whole genome sequencing of Hypsizygus marmoreus.</title>
        <authorList>
            <person name="Choi I.-G."/>
            <person name="Min B."/>
            <person name="Kim J.-G."/>
            <person name="Kim S."/>
            <person name="Oh Y.-L."/>
            <person name="Kong W.-S."/>
            <person name="Park H."/>
            <person name="Jeong J."/>
            <person name="Song E.-S."/>
        </authorList>
    </citation>
    <scope>NUCLEOTIDE SEQUENCE [LARGE SCALE GENOMIC DNA]</scope>
    <source>
        <strain evidence="2">51987-8</strain>
    </source>
</reference>
<gene>
    <name evidence="2" type="ORF">Hypma_007898</name>
</gene>
<sequence>MPLCLFLALDQPLWGLLRRIWPRNTEDKSDAAFSTSSPIFGQGIVINIFSPPEDQYSTESSLSRNPGSMISHWESDKDQFLRNPTLSRLDSPNPEIRPQLTATPTVIMPSKWSDMCIPTQNHSECQLSESCSSQPDTATLCFSGSGSTALSQSPLSSTSPWKTSMNTSSSLCPTSDHSSPSLNSEVADRNDKMSVVDFGHARQARNNAEGDSAEGPAGLAATTSDKVFQVTFAPIRYPLNALSAASGFLSDPPHFSSVATVPIPFLTDTPPKPLSRMSFVQGPRISLLPYPDLFDFAMYHSRASQEVDPVFDFSNFSSDITLPKPPTPPASKVAHQSRYASRTTVVSRFAGLCTPPKADRITRKTPVSRSHRHPISDVSISSIAFNSPAKPSLAFAQTGVNYVPLSSPDTSGEWNLISSDEIHARLRVACEDLSRCMWTEEEFLKIIS</sequence>